<evidence type="ECO:0000256" key="1">
    <source>
        <dbReference type="SAM" id="Phobius"/>
    </source>
</evidence>
<dbReference type="EMBL" id="AP014864">
    <property type="protein sequence ID" value="BAR85927.1"/>
    <property type="molecule type" value="Genomic_DNA"/>
</dbReference>
<feature type="transmembrane region" description="Helical" evidence="1">
    <location>
        <begin position="12"/>
        <end position="40"/>
    </location>
</feature>
<sequence>MQKIVVWMLNKFAGASITIVADAPYVMNLLPLVFMIIGGIGSDKLKKIYR</sequence>
<reference evidence="2 3" key="1">
    <citation type="submission" date="2015-05" db="EMBL/GenBank/DDBJ databases">
        <title>Whole genome sequence of Bacillus thuringiensis serovar tolworthi Pasteur Institute Standard strain.</title>
        <authorList>
            <person name="Kanda K."/>
            <person name="Nakashima K."/>
            <person name="Nagano Y."/>
        </authorList>
    </citation>
    <scope>NUCLEOTIDE SEQUENCE [LARGE SCALE GENOMIC DNA]</scope>
    <source>
        <strain evidence="2 3">Pasteur Institute Standard strain</strain>
    </source>
</reference>
<proteinExistence type="predicted"/>
<organism evidence="2 3">
    <name type="scientific">Bacillus thuringiensis subsp. tolworthi</name>
    <dbReference type="NCBI Taxonomy" id="1442"/>
    <lineage>
        <taxon>Bacteria</taxon>
        <taxon>Bacillati</taxon>
        <taxon>Bacillota</taxon>
        <taxon>Bacilli</taxon>
        <taxon>Bacillales</taxon>
        <taxon>Bacillaceae</taxon>
        <taxon>Bacillus</taxon>
        <taxon>Bacillus cereus group</taxon>
    </lineage>
</organism>
<accession>A0A9W4A5U2</accession>
<name>A0A9W4A5U2_BACTO</name>
<evidence type="ECO:0000313" key="2">
    <source>
        <dbReference type="EMBL" id="BAR85927.1"/>
    </source>
</evidence>
<dbReference type="Proteomes" id="UP000055316">
    <property type="component" value="Chromosome"/>
</dbReference>
<protein>
    <submittedName>
        <fullName evidence="2">Uncharacterized protein</fullName>
    </submittedName>
</protein>
<gene>
    <name evidence="2" type="ORF">KNN_05084</name>
</gene>
<keyword evidence="1" id="KW-0812">Transmembrane</keyword>
<evidence type="ECO:0000313" key="3">
    <source>
        <dbReference type="Proteomes" id="UP000055316"/>
    </source>
</evidence>
<dbReference type="AlphaFoldDB" id="A0A9W4A5U2"/>
<keyword evidence="1" id="KW-1133">Transmembrane helix</keyword>
<keyword evidence="1" id="KW-0472">Membrane</keyword>